<dbReference type="GO" id="GO:0004674">
    <property type="term" value="F:protein serine/threonine kinase activity"/>
    <property type="evidence" value="ECO:0007669"/>
    <property type="project" value="TreeGrafter"/>
</dbReference>
<reference evidence="3" key="2">
    <citation type="submission" date="2010-04" db="EMBL/GenBank/DDBJ databases">
        <authorList>
            <person name="Buell R."/>
            <person name="Hamilton J."/>
            <person name="Hostetler J."/>
        </authorList>
    </citation>
    <scope>NUCLEOTIDE SEQUENCE [LARGE SCALE GENOMIC DNA]</scope>
    <source>
        <strain evidence="3">DAOM:BR144</strain>
    </source>
</reference>
<evidence type="ECO:0000259" key="1">
    <source>
        <dbReference type="PROSITE" id="PS50011"/>
    </source>
</evidence>
<dbReference type="InParanoid" id="K3XCT3"/>
<dbReference type="EMBL" id="ADOS01001314">
    <property type="status" value="NOT_ANNOTATED_CDS"/>
    <property type="molecule type" value="Genomic_DNA"/>
</dbReference>
<dbReference type="eggNOG" id="KOG0192">
    <property type="taxonomic scope" value="Eukaryota"/>
</dbReference>
<dbReference type="HOGENOM" id="CLU_000288_7_38_1"/>
<dbReference type="Gene3D" id="3.30.200.20">
    <property type="entry name" value="Phosphorylase Kinase, domain 1"/>
    <property type="match status" value="1"/>
</dbReference>
<dbReference type="InterPro" id="IPR051681">
    <property type="entry name" value="Ser/Thr_Kinases-Pseudokinases"/>
</dbReference>
<dbReference type="Pfam" id="PF07714">
    <property type="entry name" value="PK_Tyr_Ser-Thr"/>
    <property type="match status" value="1"/>
</dbReference>
<evidence type="ECO:0000313" key="3">
    <source>
        <dbReference type="Proteomes" id="UP000019132"/>
    </source>
</evidence>
<dbReference type="OMA" id="RDFHEEI"/>
<dbReference type="VEuPathDB" id="FungiDB:PYU1_G015001"/>
<dbReference type="AlphaFoldDB" id="K3XCT3"/>
<dbReference type="InterPro" id="IPR001245">
    <property type="entry name" value="Ser-Thr/Tyr_kinase_cat_dom"/>
</dbReference>
<keyword evidence="3" id="KW-1185">Reference proteome</keyword>
<name>K3XCT3_GLOUD</name>
<reference evidence="3" key="1">
    <citation type="journal article" date="2010" name="Genome Biol.">
        <title>Genome sequence of the necrotrophic plant pathogen Pythium ultimum reveals original pathogenicity mechanisms and effector repertoire.</title>
        <authorList>
            <person name="Levesque C.A."/>
            <person name="Brouwer H."/>
            <person name="Cano L."/>
            <person name="Hamilton J.P."/>
            <person name="Holt C."/>
            <person name="Huitema E."/>
            <person name="Raffaele S."/>
            <person name="Robideau G.P."/>
            <person name="Thines M."/>
            <person name="Win J."/>
            <person name="Zerillo M.M."/>
            <person name="Beakes G.W."/>
            <person name="Boore J.L."/>
            <person name="Busam D."/>
            <person name="Dumas B."/>
            <person name="Ferriera S."/>
            <person name="Fuerstenberg S.I."/>
            <person name="Gachon C.M."/>
            <person name="Gaulin E."/>
            <person name="Govers F."/>
            <person name="Grenville-Briggs L."/>
            <person name="Horner N."/>
            <person name="Hostetler J."/>
            <person name="Jiang R.H."/>
            <person name="Johnson J."/>
            <person name="Krajaejun T."/>
            <person name="Lin H."/>
            <person name="Meijer H.J."/>
            <person name="Moore B."/>
            <person name="Morris P."/>
            <person name="Phuntmart V."/>
            <person name="Puiu D."/>
            <person name="Shetty J."/>
            <person name="Stajich J.E."/>
            <person name="Tripathy S."/>
            <person name="Wawra S."/>
            <person name="van West P."/>
            <person name="Whitty B.R."/>
            <person name="Coutinho P.M."/>
            <person name="Henrissat B."/>
            <person name="Martin F."/>
            <person name="Thomas P.D."/>
            <person name="Tyler B.M."/>
            <person name="De Vries R.P."/>
            <person name="Kamoun S."/>
            <person name="Yandell M."/>
            <person name="Tisserat N."/>
            <person name="Buell C.R."/>
        </authorList>
    </citation>
    <scope>NUCLEOTIDE SEQUENCE</scope>
    <source>
        <strain evidence="3">DAOM:BR144</strain>
    </source>
</reference>
<dbReference type="PANTHER" id="PTHR44329">
    <property type="entry name" value="SERINE/THREONINE-PROTEIN KINASE TNNI3K-RELATED"/>
    <property type="match status" value="1"/>
</dbReference>
<dbReference type="Proteomes" id="UP000019132">
    <property type="component" value="Unassembled WGS sequence"/>
</dbReference>
<organism evidence="2 3">
    <name type="scientific">Globisporangium ultimum (strain ATCC 200006 / CBS 805.95 / DAOM BR144)</name>
    <name type="common">Pythium ultimum</name>
    <dbReference type="NCBI Taxonomy" id="431595"/>
    <lineage>
        <taxon>Eukaryota</taxon>
        <taxon>Sar</taxon>
        <taxon>Stramenopiles</taxon>
        <taxon>Oomycota</taxon>
        <taxon>Peronosporomycetes</taxon>
        <taxon>Pythiales</taxon>
        <taxon>Pythiaceae</taxon>
        <taxon>Globisporangium</taxon>
    </lineage>
</organism>
<sequence length="425" mass="48828">MFSRLVTRLEDVSTMQDGSGNYLPTLVTITFRLCSFLLKYMSSKNDPPLSRFIASRAISSKIRDFHEEIDHFSDFSGTECDISPRVTWQEQWREDRLSQQEAFQDLLRDDNTLIHGFANSEQHAEILFQLQYELRTCEAEGDFGMCTQIQDITDRLVALVILKPPVVPEWFISSDDVDFHERNLVDDSFTKKYHGTWKKASVMVVLSSLTQRDFEVRVTQWFSLRHPNIVALYGACHVTNPPFFVYEYDPDETSLEDFLKVGSNRHLVWEKLYEAALALNYLHQNRVAHGRLGDKNIVISRNGQVKVGNLEVDSSYYWGSPERFRQKVTESLASNIFSFGICILKMTSRGGRFYDTAKTFLVGKIPERVLGLSEEQWNLVVKMCAYEPQDRVDIAYVVSQLKIFAMECGNTSGAPDYETNTGSTE</sequence>
<dbReference type="EnsemblProtists" id="PYU1_T015032">
    <property type="protein sequence ID" value="PYU1_T015032"/>
    <property type="gene ID" value="PYU1_G015001"/>
</dbReference>
<dbReference type="InterPro" id="IPR011009">
    <property type="entry name" value="Kinase-like_dom_sf"/>
</dbReference>
<reference evidence="2" key="3">
    <citation type="submission" date="2015-02" db="UniProtKB">
        <authorList>
            <consortium name="EnsemblProtists"/>
        </authorList>
    </citation>
    <scope>IDENTIFICATION</scope>
    <source>
        <strain evidence="2">DAOM BR144</strain>
    </source>
</reference>
<dbReference type="PROSITE" id="PS50011">
    <property type="entry name" value="PROTEIN_KINASE_DOM"/>
    <property type="match status" value="1"/>
</dbReference>
<dbReference type="GO" id="GO:0005524">
    <property type="term" value="F:ATP binding"/>
    <property type="evidence" value="ECO:0007669"/>
    <property type="project" value="InterPro"/>
</dbReference>
<dbReference type="InterPro" id="IPR000719">
    <property type="entry name" value="Prot_kinase_dom"/>
</dbReference>
<protein>
    <recommendedName>
        <fullName evidence="1">Protein kinase domain-containing protein</fullName>
    </recommendedName>
</protein>
<evidence type="ECO:0000313" key="2">
    <source>
        <dbReference type="EnsemblProtists" id="PYU1_T015032"/>
    </source>
</evidence>
<dbReference type="Gene3D" id="1.10.510.10">
    <property type="entry name" value="Transferase(Phosphotransferase) domain 1"/>
    <property type="match status" value="1"/>
</dbReference>
<feature type="domain" description="Protein kinase" evidence="1">
    <location>
        <begin position="132"/>
        <end position="404"/>
    </location>
</feature>
<dbReference type="PANTHER" id="PTHR44329:SF214">
    <property type="entry name" value="PROTEIN KINASE DOMAIN-CONTAINING PROTEIN"/>
    <property type="match status" value="1"/>
</dbReference>
<dbReference type="STRING" id="431595.K3XCT3"/>
<accession>K3XCT3</accession>
<proteinExistence type="predicted"/>
<dbReference type="SUPFAM" id="SSF56112">
    <property type="entry name" value="Protein kinase-like (PK-like)"/>
    <property type="match status" value="1"/>
</dbReference>